<name>A0ABQ2QPH7_9GAMM</name>
<dbReference type="Gene3D" id="3.40.47.10">
    <property type="match status" value="2"/>
</dbReference>
<dbReference type="InterPro" id="IPR016039">
    <property type="entry name" value="Thiolase-like"/>
</dbReference>
<evidence type="ECO:0000256" key="2">
    <source>
        <dbReference type="ARBA" id="ARBA00023315"/>
    </source>
</evidence>
<dbReference type="Proteomes" id="UP000654004">
    <property type="component" value="Unassembled WGS sequence"/>
</dbReference>
<keyword evidence="5" id="KW-1185">Reference proteome</keyword>
<comment type="caution">
    <text evidence="4">The sequence shown here is derived from an EMBL/GenBank/DDBJ whole genome shotgun (WGS) entry which is preliminary data.</text>
</comment>
<evidence type="ECO:0000313" key="5">
    <source>
        <dbReference type="Proteomes" id="UP000654004"/>
    </source>
</evidence>
<sequence length="359" mass="39259">MLERSELYGLMKYSRVYINSLAYELAPQIVSSSDLESRLAPLYQKFRIPMGQLAALTGITERRWWPKGHRLSDGAIAAARKAVNETGINVSDLGAVVYTGVCRDQHEPATACRIAAELGVSKDTAIYDISNACLGVLSGILDIANRIELGQIKAGMVVSCESARDIVDATIDHMLAEPTMQNFAQSLATLTGGSGAVAVILTDGSLPLTTTRQHQLLGASHLSAPEHHQLCQWGLQEAGHLLYREFMRTDAVTLLKEGVELAKHTWEHFLEQRDWVVEQVDKVICHQVGASNRRQVLNALSIPHEKEYPTYQKLGNMGTVSLPVTAAIAHDEGFLRVGDQVSFLGIGSGLNCMMLGIKW</sequence>
<evidence type="ECO:0000256" key="1">
    <source>
        <dbReference type="ARBA" id="ARBA00022679"/>
    </source>
</evidence>
<evidence type="ECO:0000259" key="3">
    <source>
        <dbReference type="Pfam" id="PF08541"/>
    </source>
</evidence>
<dbReference type="PANTHER" id="PTHR34069:SF3">
    <property type="entry name" value="ACYL-COA:ACYL-COA ALKYLTRANSFERASE"/>
    <property type="match status" value="1"/>
</dbReference>
<dbReference type="SUPFAM" id="SSF53901">
    <property type="entry name" value="Thiolase-like"/>
    <property type="match status" value="1"/>
</dbReference>
<protein>
    <submittedName>
        <fullName evidence="4">3-oxoacyl-ACP synthase III</fullName>
    </submittedName>
</protein>
<proteinExistence type="predicted"/>
<reference evidence="5" key="1">
    <citation type="journal article" date="2019" name="Int. J. Syst. Evol. Microbiol.">
        <title>The Global Catalogue of Microorganisms (GCM) 10K type strain sequencing project: providing services to taxonomists for standard genome sequencing and annotation.</title>
        <authorList>
            <consortium name="The Broad Institute Genomics Platform"/>
            <consortium name="The Broad Institute Genome Sequencing Center for Infectious Disease"/>
            <person name="Wu L."/>
            <person name="Ma J."/>
        </authorList>
    </citation>
    <scope>NUCLEOTIDE SEQUENCE [LARGE SCALE GENOMIC DNA]</scope>
    <source>
        <strain evidence="5">JCM 32305</strain>
    </source>
</reference>
<organism evidence="4 5">
    <name type="scientific">Shewanella ulleungensis</name>
    <dbReference type="NCBI Taxonomy" id="2282699"/>
    <lineage>
        <taxon>Bacteria</taxon>
        <taxon>Pseudomonadati</taxon>
        <taxon>Pseudomonadota</taxon>
        <taxon>Gammaproteobacteria</taxon>
        <taxon>Alteromonadales</taxon>
        <taxon>Shewanellaceae</taxon>
        <taxon>Shewanella</taxon>
    </lineage>
</organism>
<gene>
    <name evidence="4" type="primary">oleA</name>
    <name evidence="4" type="ORF">GCM10009410_24890</name>
</gene>
<feature type="domain" description="Beta-ketoacyl-[acyl-carrier-protein] synthase III C-terminal" evidence="3">
    <location>
        <begin position="270"/>
        <end position="359"/>
    </location>
</feature>
<dbReference type="Pfam" id="PF08541">
    <property type="entry name" value="ACP_syn_III_C"/>
    <property type="match status" value="1"/>
</dbReference>
<keyword evidence="1" id="KW-0808">Transferase</keyword>
<evidence type="ECO:0000313" key="4">
    <source>
        <dbReference type="EMBL" id="GGP89921.1"/>
    </source>
</evidence>
<dbReference type="CDD" id="cd00830">
    <property type="entry name" value="KAS_III"/>
    <property type="match status" value="1"/>
</dbReference>
<dbReference type="NCBIfam" id="NF006720">
    <property type="entry name" value="PRK09258.1"/>
    <property type="match status" value="1"/>
</dbReference>
<accession>A0ABQ2QPH7</accession>
<dbReference type="EMBL" id="BMQW01000006">
    <property type="protein sequence ID" value="GGP89921.1"/>
    <property type="molecule type" value="Genomic_DNA"/>
</dbReference>
<dbReference type="PANTHER" id="PTHR34069">
    <property type="entry name" value="3-OXOACYL-[ACYL-CARRIER-PROTEIN] SYNTHASE 3"/>
    <property type="match status" value="1"/>
</dbReference>
<dbReference type="InterPro" id="IPR013747">
    <property type="entry name" value="ACP_syn_III_C"/>
</dbReference>
<keyword evidence="2" id="KW-0012">Acyltransferase</keyword>